<dbReference type="InterPro" id="IPR005801">
    <property type="entry name" value="ADC_synthase"/>
</dbReference>
<proteinExistence type="inferred from homology"/>
<dbReference type="NCBIfam" id="TIGR00543">
    <property type="entry name" value="isochor_syn"/>
    <property type="match status" value="1"/>
</dbReference>
<evidence type="ECO:0000259" key="6">
    <source>
        <dbReference type="Pfam" id="PF00425"/>
    </source>
</evidence>
<dbReference type="SUPFAM" id="SSF56322">
    <property type="entry name" value="ADC synthase"/>
    <property type="match status" value="1"/>
</dbReference>
<evidence type="ECO:0000313" key="7">
    <source>
        <dbReference type="EMBL" id="AKN38305.1"/>
    </source>
</evidence>
<dbReference type="EMBL" id="KP795573">
    <property type="protein sequence ID" value="AKN38305.1"/>
    <property type="molecule type" value="Genomic_DNA"/>
</dbReference>
<accession>A0A0H3ZQ10</accession>
<dbReference type="InterPro" id="IPR015890">
    <property type="entry name" value="Chorismate_C"/>
</dbReference>
<dbReference type="EC" id="5.4.4.2" evidence="3"/>
<evidence type="ECO:0000256" key="5">
    <source>
        <dbReference type="ARBA" id="ARBA00041564"/>
    </source>
</evidence>
<feature type="domain" description="Chorismate-utilising enzyme C-terminal" evidence="6">
    <location>
        <begin position="121"/>
        <end position="375"/>
    </location>
</feature>
<dbReference type="GO" id="GO:0008909">
    <property type="term" value="F:isochorismate synthase activity"/>
    <property type="evidence" value="ECO:0007669"/>
    <property type="project" value="UniProtKB-EC"/>
</dbReference>
<keyword evidence="4 7" id="KW-0413">Isomerase</keyword>
<evidence type="ECO:0000256" key="2">
    <source>
        <dbReference type="ARBA" id="ARBA00005297"/>
    </source>
</evidence>
<reference evidence="7" key="1">
    <citation type="journal article" date="2015" name="MBio">
        <title>Eco-Evolutionary Dynamics of Episomes among Ecologically Cohesive Bacterial Populations.</title>
        <authorList>
            <person name="Xue H."/>
            <person name="Cordero O.X."/>
            <person name="Camas F.M."/>
            <person name="Trimble W."/>
            <person name="Meyer F."/>
            <person name="Guglielmini J."/>
            <person name="Rocha E.P."/>
            <person name="Polz M.F."/>
        </authorList>
    </citation>
    <scope>NUCLEOTIDE SEQUENCE</scope>
    <source>
        <strain evidence="7">1S_269</strain>
    </source>
</reference>
<dbReference type="PANTHER" id="PTHR42839:SF2">
    <property type="entry name" value="ISOCHORISMATE SYNTHASE ENTC"/>
    <property type="match status" value="1"/>
</dbReference>
<protein>
    <recommendedName>
        <fullName evidence="3">isochorismate synthase</fullName>
        <ecNumber evidence="3">5.4.4.2</ecNumber>
    </recommendedName>
    <alternativeName>
        <fullName evidence="5">Isochorismate mutase</fullName>
    </alternativeName>
</protein>
<organism evidence="7">
    <name type="scientific">Vibrio sp. 1S_269</name>
    <dbReference type="NCBI Taxonomy" id="1652828"/>
    <lineage>
        <taxon>Bacteria</taxon>
        <taxon>Pseudomonadati</taxon>
        <taxon>Pseudomonadota</taxon>
        <taxon>Gammaproteobacteria</taxon>
        <taxon>Vibrionales</taxon>
        <taxon>Vibrionaceae</taxon>
        <taxon>Vibrio</taxon>
    </lineage>
</organism>
<comment type="similarity">
    <text evidence="2">Belongs to the isochorismate synthase family.</text>
</comment>
<evidence type="ECO:0000256" key="1">
    <source>
        <dbReference type="ARBA" id="ARBA00000799"/>
    </source>
</evidence>
<dbReference type="InterPro" id="IPR004561">
    <property type="entry name" value="IsoChor_synthase"/>
</dbReference>
<sequence length="393" mass="43113">MKREVVGFSQMANEMFNKELLKSPFFFSSPYNSMLGVGIKTQWSHSIPFSQLASKAEELLKKAKTKDSDNPVLFATVPFDERTPTQFCIPETLYVSSSTRSQGSNNCTSQSAKVISPPTGEDYKNGVSHLLDLFNTTELSKVVLSRSVKITTDENINQCSLLRNLLSINTNGYTFCSQISEHSKLMGASPELLLSKKGSHVLSNPLAGSRAKSSCGVENQNAYSSLLDTQKDLNEHSLVVEEVEKVLSHYCHNLYTPMVPSVIETETMLHLSTVLQGQADDPNINALKIAADLHPTPAVCGFPRQPAYAVIKEIENFDRGYFTGMVGWCDARGNGEWVVTIRCAEVSLRSMSIYAGAGIVHESSPQSELDETGAKMKTILRAAGIQVDELLTV</sequence>
<evidence type="ECO:0000256" key="4">
    <source>
        <dbReference type="ARBA" id="ARBA00023235"/>
    </source>
</evidence>
<evidence type="ECO:0000256" key="3">
    <source>
        <dbReference type="ARBA" id="ARBA00012824"/>
    </source>
</evidence>
<dbReference type="PANTHER" id="PTHR42839">
    <property type="entry name" value="ISOCHORISMATE SYNTHASE ENTC"/>
    <property type="match status" value="1"/>
</dbReference>
<name>A0A0H3ZQ10_9VIBR</name>
<dbReference type="GO" id="GO:0009697">
    <property type="term" value="P:salicylic acid biosynthetic process"/>
    <property type="evidence" value="ECO:0007669"/>
    <property type="project" value="TreeGrafter"/>
</dbReference>
<dbReference type="Gene3D" id="3.60.120.10">
    <property type="entry name" value="Anthranilate synthase"/>
    <property type="match status" value="1"/>
</dbReference>
<comment type="catalytic activity">
    <reaction evidence="1">
        <text>chorismate = isochorismate</text>
        <dbReference type="Rhea" id="RHEA:18985"/>
        <dbReference type="ChEBI" id="CHEBI:29748"/>
        <dbReference type="ChEBI" id="CHEBI:29780"/>
        <dbReference type="EC" id="5.4.4.2"/>
    </reaction>
</comment>
<dbReference type="Pfam" id="PF00425">
    <property type="entry name" value="Chorismate_bind"/>
    <property type="match status" value="1"/>
</dbReference>
<dbReference type="AlphaFoldDB" id="A0A0H3ZQ10"/>